<dbReference type="Gene3D" id="3.30.70.1820">
    <property type="entry name" value="L1 transposable element, RRM domain"/>
    <property type="match status" value="1"/>
</dbReference>
<dbReference type="InterPro" id="IPR004244">
    <property type="entry name" value="Transposase_22"/>
</dbReference>
<dbReference type="VEuPathDB" id="VectorBase:HLOH_044800"/>
<dbReference type="OrthoDB" id="6749043at2759"/>
<name>A0A9J6GU94_HAELO</name>
<dbReference type="PANTHER" id="PTHR11505">
    <property type="entry name" value="L1 TRANSPOSABLE ELEMENT-RELATED"/>
    <property type="match status" value="1"/>
</dbReference>
<dbReference type="EMBL" id="JABSTR010000009">
    <property type="protein sequence ID" value="KAH9378731.1"/>
    <property type="molecule type" value="Genomic_DNA"/>
</dbReference>
<dbReference type="AlphaFoldDB" id="A0A9J6GU94"/>
<dbReference type="Proteomes" id="UP000821853">
    <property type="component" value="Unassembled WGS sequence"/>
</dbReference>
<keyword evidence="2" id="KW-1185">Reference proteome</keyword>
<protein>
    <recommendedName>
        <fullName evidence="3">Endonuclease-reverse transcriptase</fullName>
    </recommendedName>
</protein>
<evidence type="ECO:0000313" key="1">
    <source>
        <dbReference type="EMBL" id="KAH9378731.1"/>
    </source>
</evidence>
<evidence type="ECO:0000313" key="2">
    <source>
        <dbReference type="Proteomes" id="UP000821853"/>
    </source>
</evidence>
<accession>A0A9J6GU94</accession>
<proteinExistence type="predicted"/>
<organism evidence="1 2">
    <name type="scientific">Haemaphysalis longicornis</name>
    <name type="common">Bush tick</name>
    <dbReference type="NCBI Taxonomy" id="44386"/>
    <lineage>
        <taxon>Eukaryota</taxon>
        <taxon>Metazoa</taxon>
        <taxon>Ecdysozoa</taxon>
        <taxon>Arthropoda</taxon>
        <taxon>Chelicerata</taxon>
        <taxon>Arachnida</taxon>
        <taxon>Acari</taxon>
        <taxon>Parasitiformes</taxon>
        <taxon>Ixodida</taxon>
        <taxon>Ixodoidea</taxon>
        <taxon>Ixodidae</taxon>
        <taxon>Haemaphysalinae</taxon>
        <taxon>Haemaphysalis</taxon>
    </lineage>
</organism>
<comment type="caution">
    <text evidence="1">The sequence shown here is derived from an EMBL/GenBank/DDBJ whole genome shotgun (WGS) entry which is preliminary data.</text>
</comment>
<gene>
    <name evidence="1" type="ORF">HPB48_022927</name>
</gene>
<sequence>MTKMKDALQKIKHQGKKISQLTKTVTNLNVTLSKEERLLSLEDRSRRNILLVFGVEEGEAETTEDLELMVLQDIFVRKLGVELKTVERIHRIGRKGGSLPRPVIMKLYDSREKLTVYKNCKNLKGSTVLVGDDFCKETLAKRKLLWESLKEETGRTTHASELR</sequence>
<evidence type="ECO:0008006" key="3">
    <source>
        <dbReference type="Google" id="ProtNLM"/>
    </source>
</evidence>
<reference evidence="1 2" key="1">
    <citation type="journal article" date="2020" name="Cell">
        <title>Large-Scale Comparative Analyses of Tick Genomes Elucidate Their Genetic Diversity and Vector Capacities.</title>
        <authorList>
            <consortium name="Tick Genome and Microbiome Consortium (TIGMIC)"/>
            <person name="Jia N."/>
            <person name="Wang J."/>
            <person name="Shi W."/>
            <person name="Du L."/>
            <person name="Sun Y."/>
            <person name="Zhan W."/>
            <person name="Jiang J.F."/>
            <person name="Wang Q."/>
            <person name="Zhang B."/>
            <person name="Ji P."/>
            <person name="Bell-Sakyi L."/>
            <person name="Cui X.M."/>
            <person name="Yuan T.T."/>
            <person name="Jiang B.G."/>
            <person name="Yang W.F."/>
            <person name="Lam T.T."/>
            <person name="Chang Q.C."/>
            <person name="Ding S.J."/>
            <person name="Wang X.J."/>
            <person name="Zhu J.G."/>
            <person name="Ruan X.D."/>
            <person name="Zhao L."/>
            <person name="Wei J.T."/>
            <person name="Ye R.Z."/>
            <person name="Que T.C."/>
            <person name="Du C.H."/>
            <person name="Zhou Y.H."/>
            <person name="Cheng J.X."/>
            <person name="Dai P.F."/>
            <person name="Guo W.B."/>
            <person name="Han X.H."/>
            <person name="Huang E.J."/>
            <person name="Li L.F."/>
            <person name="Wei W."/>
            <person name="Gao Y.C."/>
            <person name="Liu J.Z."/>
            <person name="Shao H.Z."/>
            <person name="Wang X."/>
            <person name="Wang C.C."/>
            <person name="Yang T.C."/>
            <person name="Huo Q.B."/>
            <person name="Li W."/>
            <person name="Chen H.Y."/>
            <person name="Chen S.E."/>
            <person name="Zhou L.G."/>
            <person name="Ni X.B."/>
            <person name="Tian J.H."/>
            <person name="Sheng Y."/>
            <person name="Liu T."/>
            <person name="Pan Y.S."/>
            <person name="Xia L.Y."/>
            <person name="Li J."/>
            <person name="Zhao F."/>
            <person name="Cao W.C."/>
        </authorList>
    </citation>
    <scope>NUCLEOTIDE SEQUENCE [LARGE SCALE GENOMIC DNA]</scope>
    <source>
        <strain evidence="1">HaeL-2018</strain>
    </source>
</reference>